<name>A0A4R0N477_9SPHI</name>
<comment type="caution">
    <text evidence="2">The sequence shown here is derived from an EMBL/GenBank/DDBJ whole genome shotgun (WGS) entry which is preliminary data.</text>
</comment>
<feature type="chain" id="PRO_5020793427" description="Capsule assembly protein Wzi" evidence="1">
    <location>
        <begin position="19"/>
        <end position="555"/>
    </location>
</feature>
<evidence type="ECO:0000313" key="3">
    <source>
        <dbReference type="Proteomes" id="UP000292884"/>
    </source>
</evidence>
<organism evidence="2 3">
    <name type="scientific">Pedobacter frigiditerrae</name>
    <dbReference type="NCBI Taxonomy" id="2530452"/>
    <lineage>
        <taxon>Bacteria</taxon>
        <taxon>Pseudomonadati</taxon>
        <taxon>Bacteroidota</taxon>
        <taxon>Sphingobacteriia</taxon>
        <taxon>Sphingobacteriales</taxon>
        <taxon>Sphingobacteriaceae</taxon>
        <taxon>Pedobacter</taxon>
    </lineage>
</organism>
<dbReference type="AlphaFoldDB" id="A0A4R0N477"/>
<keyword evidence="3" id="KW-1185">Reference proteome</keyword>
<evidence type="ECO:0008006" key="4">
    <source>
        <dbReference type="Google" id="ProtNLM"/>
    </source>
</evidence>
<accession>A0A4R0N477</accession>
<evidence type="ECO:0000256" key="1">
    <source>
        <dbReference type="SAM" id="SignalP"/>
    </source>
</evidence>
<dbReference type="Pfam" id="PF14052">
    <property type="entry name" value="Caps_assemb_Wzi"/>
    <property type="match status" value="1"/>
</dbReference>
<sequence>MKFWLLFLLGFGFTFCHAQTVPVGMLEQVDDYYRRQQVLGNDTSNRSYLIRPLNLPKVGTDSSFVEKYLRSLLYLSPNKKLALYVLPVVWQNQFNSHHPYGINDGAMIGAKGLQTMLSAGVYARFGPVSFQFKPEVVWAQNKSFTKISDQNYDVRFKNAYASYRNRIDLPEQFGTGTYQKFNLGQSSLLLNLGPISMGVSNENLWWGPGFRNSLLMTNNAAGFKHTTFHTNRPVLTPIGSFETQVIGGRLDQSGVPMPAGNQYKEKVKDWRYLSAIVFTYQPKWLPGLYLGFDRSFIVNTRDMGNKFSDYLPIFSSLEKKAFQGADPSVNEEDTKKRDQYISFFAKWVMPEAKSEVYLQWGKNDHSWDLRDAIVELDHTRAYVAGFRKLVPYRGKENEFIQIALELTQLESTKTSTLRPTPAWYTHHQLIDGYTNEGQVLGAGIGPGSNLQTLELSWVSGLKRLGIQFERMVNQNDLYYDAYANAIEPRRHWVDIDATLKGDWTFGQFLLSSQLGLTHSLNYQYRFENATAYWVWDKQNANNFHAKIGVAYNFKL</sequence>
<protein>
    <recommendedName>
        <fullName evidence="4">Capsule assembly protein Wzi</fullName>
    </recommendedName>
</protein>
<dbReference type="Proteomes" id="UP000292884">
    <property type="component" value="Unassembled WGS sequence"/>
</dbReference>
<dbReference type="Gene3D" id="2.40.160.130">
    <property type="entry name" value="Capsule assembly protein Wzi"/>
    <property type="match status" value="1"/>
</dbReference>
<proteinExistence type="predicted"/>
<feature type="signal peptide" evidence="1">
    <location>
        <begin position="1"/>
        <end position="18"/>
    </location>
</feature>
<reference evidence="2 3" key="1">
    <citation type="submission" date="2019-02" db="EMBL/GenBank/DDBJ databases">
        <title>Pedobacter sp. RP-1-13 sp. nov., isolated from Arctic soil.</title>
        <authorList>
            <person name="Dahal R.H."/>
        </authorList>
    </citation>
    <scope>NUCLEOTIDE SEQUENCE [LARGE SCALE GENOMIC DNA]</scope>
    <source>
        <strain evidence="2 3">RP-1-13</strain>
    </source>
</reference>
<dbReference type="RefSeq" id="WP_131552028.1">
    <property type="nucleotide sequence ID" value="NZ_SJSK01000001.1"/>
</dbReference>
<dbReference type="EMBL" id="SJSK01000001">
    <property type="protein sequence ID" value="TCC94167.1"/>
    <property type="molecule type" value="Genomic_DNA"/>
</dbReference>
<dbReference type="OrthoDB" id="1293009at2"/>
<evidence type="ECO:0000313" key="2">
    <source>
        <dbReference type="EMBL" id="TCC94167.1"/>
    </source>
</evidence>
<dbReference type="InterPro" id="IPR026950">
    <property type="entry name" value="Caps_assemb_Wzi"/>
</dbReference>
<dbReference type="InterPro" id="IPR038636">
    <property type="entry name" value="Wzi_sf"/>
</dbReference>
<keyword evidence="1" id="KW-0732">Signal</keyword>
<gene>
    <name evidence="2" type="ORF">EZ428_05150</name>
</gene>